<dbReference type="AlphaFoldDB" id="A0AAN8WRL1"/>
<accession>A0AAN8WRL1</accession>
<gene>
    <name evidence="2" type="ORF">SK128_007177</name>
</gene>
<feature type="transmembrane region" description="Helical" evidence="1">
    <location>
        <begin position="177"/>
        <end position="195"/>
    </location>
</feature>
<feature type="transmembrane region" description="Helical" evidence="1">
    <location>
        <begin position="227"/>
        <end position="246"/>
    </location>
</feature>
<keyword evidence="1" id="KW-0812">Transmembrane</keyword>
<protein>
    <submittedName>
        <fullName evidence="2">Uncharacterized protein</fullName>
    </submittedName>
</protein>
<dbReference type="EMBL" id="JAXCGZ010018944">
    <property type="protein sequence ID" value="KAK7067038.1"/>
    <property type="molecule type" value="Genomic_DNA"/>
</dbReference>
<proteinExistence type="predicted"/>
<name>A0AAN8WRL1_HALRR</name>
<evidence type="ECO:0000313" key="2">
    <source>
        <dbReference type="EMBL" id="KAK7067038.1"/>
    </source>
</evidence>
<feature type="transmembrane region" description="Helical" evidence="1">
    <location>
        <begin position="133"/>
        <end position="157"/>
    </location>
</feature>
<comment type="caution">
    <text evidence="2">The sequence shown here is derived from an EMBL/GenBank/DDBJ whole genome shotgun (WGS) entry which is preliminary data.</text>
</comment>
<keyword evidence="1" id="KW-1133">Transmembrane helix</keyword>
<dbReference type="Proteomes" id="UP001381693">
    <property type="component" value="Unassembled WGS sequence"/>
</dbReference>
<keyword evidence="3" id="KW-1185">Reference proteome</keyword>
<sequence>MGGKLATVKQRARWPFQEKSKSIENWSLENWATQVMTPIGEYEINTRMQEKILASELGLDEPKTVWRPSLPKELEISGTVAPIKQKHDQLVENIVQKELWPLRLYLRSLGLIPYTYNKAHEAYRLRWRSLWGIHTLLTALYLTVLVITAIVSIIHLIKGREMPAENINQRAIKLTGMILLSEILFNAWAQFLNVISVSRKICIHLNAWNNLAAASELDLVKSLKKQVIIQILFLSAICISILVMTALEYPKIVLLILDGVAEGMLMIPEVWINASTSQAMSTAYEIERRNQMLSWKVSRYNKYKL</sequence>
<reference evidence="2 3" key="1">
    <citation type="submission" date="2023-11" db="EMBL/GenBank/DDBJ databases">
        <title>Halocaridina rubra genome assembly.</title>
        <authorList>
            <person name="Smith C."/>
        </authorList>
    </citation>
    <scope>NUCLEOTIDE SEQUENCE [LARGE SCALE GENOMIC DNA]</scope>
    <source>
        <strain evidence="2">EP-1</strain>
        <tissue evidence="2">Whole</tissue>
    </source>
</reference>
<keyword evidence="1" id="KW-0472">Membrane</keyword>
<evidence type="ECO:0000256" key="1">
    <source>
        <dbReference type="SAM" id="Phobius"/>
    </source>
</evidence>
<organism evidence="2 3">
    <name type="scientific">Halocaridina rubra</name>
    <name type="common">Hawaiian red shrimp</name>
    <dbReference type="NCBI Taxonomy" id="373956"/>
    <lineage>
        <taxon>Eukaryota</taxon>
        <taxon>Metazoa</taxon>
        <taxon>Ecdysozoa</taxon>
        <taxon>Arthropoda</taxon>
        <taxon>Crustacea</taxon>
        <taxon>Multicrustacea</taxon>
        <taxon>Malacostraca</taxon>
        <taxon>Eumalacostraca</taxon>
        <taxon>Eucarida</taxon>
        <taxon>Decapoda</taxon>
        <taxon>Pleocyemata</taxon>
        <taxon>Caridea</taxon>
        <taxon>Atyoidea</taxon>
        <taxon>Atyidae</taxon>
        <taxon>Halocaridina</taxon>
    </lineage>
</organism>
<evidence type="ECO:0000313" key="3">
    <source>
        <dbReference type="Proteomes" id="UP001381693"/>
    </source>
</evidence>